<feature type="compositionally biased region" description="Low complexity" evidence="1">
    <location>
        <begin position="55"/>
        <end position="72"/>
    </location>
</feature>
<organism evidence="2 3">
    <name type="scientific">Anopheles epiroticus</name>
    <dbReference type="NCBI Taxonomy" id="199890"/>
    <lineage>
        <taxon>Eukaryota</taxon>
        <taxon>Metazoa</taxon>
        <taxon>Ecdysozoa</taxon>
        <taxon>Arthropoda</taxon>
        <taxon>Hexapoda</taxon>
        <taxon>Insecta</taxon>
        <taxon>Pterygota</taxon>
        <taxon>Neoptera</taxon>
        <taxon>Endopterygota</taxon>
        <taxon>Diptera</taxon>
        <taxon>Nematocera</taxon>
        <taxon>Culicoidea</taxon>
        <taxon>Culicidae</taxon>
        <taxon>Anophelinae</taxon>
        <taxon>Anopheles</taxon>
    </lineage>
</organism>
<keyword evidence="3" id="KW-1185">Reference proteome</keyword>
<reference evidence="3" key="1">
    <citation type="submission" date="2013-03" db="EMBL/GenBank/DDBJ databases">
        <title>The Genome Sequence of Anopheles epiroticus epiroticus2.</title>
        <authorList>
            <consortium name="The Broad Institute Genomics Platform"/>
            <person name="Neafsey D.E."/>
            <person name="Howell P."/>
            <person name="Walker B."/>
            <person name="Young S.K."/>
            <person name="Zeng Q."/>
            <person name="Gargeya S."/>
            <person name="Fitzgerald M."/>
            <person name="Haas B."/>
            <person name="Abouelleil A."/>
            <person name="Allen A.W."/>
            <person name="Alvarado L."/>
            <person name="Arachchi H.M."/>
            <person name="Berlin A.M."/>
            <person name="Chapman S.B."/>
            <person name="Gainer-Dewar J."/>
            <person name="Goldberg J."/>
            <person name="Griggs A."/>
            <person name="Gujja S."/>
            <person name="Hansen M."/>
            <person name="Howarth C."/>
            <person name="Imamovic A."/>
            <person name="Ireland A."/>
            <person name="Larimer J."/>
            <person name="McCowan C."/>
            <person name="Murphy C."/>
            <person name="Pearson M."/>
            <person name="Poon T.W."/>
            <person name="Priest M."/>
            <person name="Roberts A."/>
            <person name="Saif S."/>
            <person name="Shea T."/>
            <person name="Sisk P."/>
            <person name="Sykes S."/>
            <person name="Wortman J."/>
            <person name="Nusbaum C."/>
            <person name="Birren B."/>
        </authorList>
    </citation>
    <scope>NUCLEOTIDE SEQUENCE [LARGE SCALE GENOMIC DNA]</scope>
    <source>
        <strain evidence="3">Epiroticus2</strain>
    </source>
</reference>
<evidence type="ECO:0000313" key="2">
    <source>
        <dbReference type="EnsemblMetazoa" id="AEPI008437-PA"/>
    </source>
</evidence>
<feature type="region of interest" description="Disordered" evidence="1">
    <location>
        <begin position="54"/>
        <end position="74"/>
    </location>
</feature>
<evidence type="ECO:0000313" key="3">
    <source>
        <dbReference type="Proteomes" id="UP000075885"/>
    </source>
</evidence>
<dbReference type="VEuPathDB" id="VectorBase:AEPI008437"/>
<dbReference type="AlphaFoldDB" id="A0A182PNB0"/>
<protein>
    <submittedName>
        <fullName evidence="2">Uncharacterized protein</fullName>
    </submittedName>
</protein>
<evidence type="ECO:0000256" key="1">
    <source>
        <dbReference type="SAM" id="MobiDB-lite"/>
    </source>
</evidence>
<reference evidence="2" key="2">
    <citation type="submission" date="2020-05" db="UniProtKB">
        <authorList>
            <consortium name="EnsemblMetazoa"/>
        </authorList>
    </citation>
    <scope>IDENTIFICATION</scope>
    <source>
        <strain evidence="2">Epiroticus2</strain>
    </source>
</reference>
<accession>A0A182PNB0</accession>
<name>A0A182PNB0_9DIPT</name>
<dbReference type="Proteomes" id="UP000075885">
    <property type="component" value="Unassembled WGS sequence"/>
</dbReference>
<sequence length="108" mass="11247">MLSRVNGSTLSPNYHTSCTHHHFSSTVLSSPETLNDINALADLTDTGASVANGPAVANAEASPDASASAGSARTKRDASLLNELDGESTKEIISITLNIKGYQFEPES</sequence>
<proteinExistence type="predicted"/>
<dbReference type="EnsemblMetazoa" id="AEPI008437-RA">
    <property type="protein sequence ID" value="AEPI008437-PA"/>
    <property type="gene ID" value="AEPI008437"/>
</dbReference>